<name>A0ABP8TTC8_9ACTN</name>
<comment type="caution">
    <text evidence="13">The sequence shown here is derived from an EMBL/GenBank/DDBJ whole genome shotgun (WGS) entry which is preliminary data.</text>
</comment>
<dbReference type="Pfam" id="PF02670">
    <property type="entry name" value="DXP_reductoisom"/>
    <property type="match status" value="1"/>
</dbReference>
<evidence type="ECO:0000256" key="1">
    <source>
        <dbReference type="ARBA" id="ARBA00005094"/>
    </source>
</evidence>
<dbReference type="SUPFAM" id="SSF69055">
    <property type="entry name" value="1-deoxy-D-xylulose-5-phosphate reductoisomerase, C-terminal domain"/>
    <property type="match status" value="1"/>
</dbReference>
<evidence type="ECO:0000259" key="10">
    <source>
        <dbReference type="Pfam" id="PF02670"/>
    </source>
</evidence>
<feature type="binding site" evidence="9">
    <location>
        <position position="145"/>
    </location>
    <ligand>
        <name>1-deoxy-D-xylulose 5-phosphate</name>
        <dbReference type="ChEBI" id="CHEBI:57792"/>
    </ligand>
</feature>
<dbReference type="InterPro" id="IPR013644">
    <property type="entry name" value="DXP_reductoisomerase_C"/>
</dbReference>
<feature type="binding site" evidence="9">
    <location>
        <position position="223"/>
    </location>
    <ligand>
        <name>NADPH</name>
        <dbReference type="ChEBI" id="CHEBI:57783"/>
    </ligand>
</feature>
<feature type="binding site" evidence="9">
    <location>
        <position position="170"/>
    </location>
    <ligand>
        <name>Mn(2+)</name>
        <dbReference type="ChEBI" id="CHEBI:29035"/>
    </ligand>
</feature>
<dbReference type="Pfam" id="PF08436">
    <property type="entry name" value="DXP_redisom_C"/>
    <property type="match status" value="1"/>
</dbReference>
<evidence type="ECO:0000256" key="7">
    <source>
        <dbReference type="ARBA" id="ARBA00023229"/>
    </source>
</evidence>
<feature type="binding site" evidence="9">
    <location>
        <position position="239"/>
    </location>
    <ligand>
        <name>Mn(2+)</name>
        <dbReference type="ChEBI" id="CHEBI:29035"/>
    </ligand>
</feature>
<dbReference type="InterPro" id="IPR013512">
    <property type="entry name" value="DXP_reductoisomerase_N"/>
</dbReference>
<dbReference type="PANTHER" id="PTHR30525">
    <property type="entry name" value="1-DEOXY-D-XYLULOSE 5-PHOSPHATE REDUCTOISOMERASE"/>
    <property type="match status" value="1"/>
</dbReference>
<dbReference type="Gene3D" id="3.40.50.720">
    <property type="entry name" value="NAD(P)-binding Rossmann-like Domain"/>
    <property type="match status" value="1"/>
</dbReference>
<evidence type="ECO:0000256" key="2">
    <source>
        <dbReference type="ARBA" id="ARBA00006825"/>
    </source>
</evidence>
<dbReference type="HAMAP" id="MF_00183">
    <property type="entry name" value="DXP_reductoisom"/>
    <property type="match status" value="1"/>
</dbReference>
<dbReference type="InterPro" id="IPR036291">
    <property type="entry name" value="NAD(P)-bd_dom_sf"/>
</dbReference>
<proteinExistence type="inferred from homology"/>
<dbReference type="SUPFAM" id="SSF55347">
    <property type="entry name" value="Glyceraldehyde-3-phosphate dehydrogenase-like, C-terminal domain"/>
    <property type="match status" value="1"/>
</dbReference>
<keyword evidence="6 9" id="KW-0464">Manganese</keyword>
<gene>
    <name evidence="9 13" type="primary">dxr</name>
    <name evidence="13" type="ORF">GCM10023195_58500</name>
</gene>
<dbReference type="EMBL" id="BAABHJ010000023">
    <property type="protein sequence ID" value="GAA4613514.1"/>
    <property type="molecule type" value="Genomic_DNA"/>
</dbReference>
<feature type="binding site" evidence="9">
    <location>
        <position position="168"/>
    </location>
    <ligand>
        <name>Mn(2+)</name>
        <dbReference type="ChEBI" id="CHEBI:29035"/>
    </ligand>
</feature>
<dbReference type="InterPro" id="IPR003821">
    <property type="entry name" value="DXP_reductoisomerase"/>
</dbReference>
<feature type="binding site" evidence="9">
    <location>
        <position position="170"/>
    </location>
    <ligand>
        <name>1-deoxy-D-xylulose 5-phosphate</name>
        <dbReference type="ChEBI" id="CHEBI:57792"/>
    </ligand>
</feature>
<dbReference type="PANTHER" id="PTHR30525:SF0">
    <property type="entry name" value="1-DEOXY-D-XYLULOSE 5-PHOSPHATE REDUCTOISOMERASE, CHLOROPLASTIC"/>
    <property type="match status" value="1"/>
</dbReference>
<feature type="binding site" evidence="9">
    <location>
        <position position="236"/>
    </location>
    <ligand>
        <name>1-deoxy-D-xylulose 5-phosphate</name>
        <dbReference type="ChEBI" id="CHEBI:57792"/>
    </ligand>
</feature>
<comment type="similarity">
    <text evidence="2 9">Belongs to the DXR family.</text>
</comment>
<dbReference type="RefSeq" id="WP_345362479.1">
    <property type="nucleotide sequence ID" value="NZ_BAABHJ010000023.1"/>
</dbReference>
<feature type="binding site" evidence="9">
    <location>
        <position position="46"/>
    </location>
    <ligand>
        <name>NADPH</name>
        <dbReference type="ChEBI" id="CHEBI:57783"/>
    </ligand>
</feature>
<evidence type="ECO:0000313" key="13">
    <source>
        <dbReference type="EMBL" id="GAA4613514.1"/>
    </source>
</evidence>
<feature type="binding site" evidence="9">
    <location>
        <position position="239"/>
    </location>
    <ligand>
        <name>1-deoxy-D-xylulose 5-phosphate</name>
        <dbReference type="ChEBI" id="CHEBI:57792"/>
    </ligand>
</feature>
<feature type="binding site" evidence="9">
    <location>
        <position position="21"/>
    </location>
    <ligand>
        <name>NADPH</name>
        <dbReference type="ChEBI" id="CHEBI:57783"/>
    </ligand>
</feature>
<feature type="binding site" evidence="9">
    <location>
        <position position="144"/>
    </location>
    <ligand>
        <name>NADPH</name>
        <dbReference type="ChEBI" id="CHEBI:57783"/>
    </ligand>
</feature>
<sequence>MPDDSPSAAARRDVVILGSTGSIGTQAIDVIRRNPDRFRVVGLAAGGGRVDLLARQVLDLRPDVVAVARGSVAEDLQLALYAEAQKRGYSAGEYRLPKLLAGPGTIAEVAAWPCDVVLNGVEGAAGLRPTLAALDAGRTLALANKESLIIGGPLVKRRAKPGQIVPVDSEHSALAQCLRGGTRGELRRLVVTASGGPFRGRTRAELADVTPEQALAHPTWAMGPLVTVNSATLVNKGLEVIEAHLLFDVPFDRIEVVVHPQSIVHSMVEFVDGATLAKASPPDMRLAIALSLAWPDRVPDVAPALDWTRAQTWEFFPLDDEAFPAVRLAREVGSAGGTAPAVYNGANEECVASFLAGRLAFSAIVDTVARVVSEHMTAPGPLNREDSGGGLTVDDVLAADRWARTRARELTSG</sequence>
<evidence type="ECO:0000256" key="3">
    <source>
        <dbReference type="ARBA" id="ARBA00022723"/>
    </source>
</evidence>
<feature type="domain" description="1-deoxy-D-xylulose 5-phosphate reductoisomerase C-terminal" evidence="11">
    <location>
        <begin position="164"/>
        <end position="247"/>
    </location>
</feature>
<evidence type="ECO:0000256" key="6">
    <source>
        <dbReference type="ARBA" id="ARBA00023211"/>
    </source>
</evidence>
<evidence type="ECO:0000256" key="8">
    <source>
        <dbReference type="ARBA" id="ARBA00048543"/>
    </source>
</evidence>
<evidence type="ECO:0000256" key="4">
    <source>
        <dbReference type="ARBA" id="ARBA00022857"/>
    </source>
</evidence>
<feature type="binding site" evidence="9">
    <location>
        <position position="194"/>
    </location>
    <ligand>
        <name>1-deoxy-D-xylulose 5-phosphate</name>
        <dbReference type="ChEBI" id="CHEBI:57792"/>
    </ligand>
</feature>
<dbReference type="PIRSF" id="PIRSF006205">
    <property type="entry name" value="Dxp_reductismrs"/>
    <property type="match status" value="1"/>
</dbReference>
<dbReference type="InterPro" id="IPR026877">
    <property type="entry name" value="DXPR_C"/>
</dbReference>
<evidence type="ECO:0000256" key="5">
    <source>
        <dbReference type="ARBA" id="ARBA00023002"/>
    </source>
</evidence>
<dbReference type="EC" id="1.1.1.267" evidence="9"/>
<accession>A0ABP8TTC8</accession>
<comment type="catalytic activity">
    <reaction evidence="8">
        <text>2-C-methyl-D-erythritol 4-phosphate + NADP(+) = 1-deoxy-D-xylulose 5-phosphate + NADPH + H(+)</text>
        <dbReference type="Rhea" id="RHEA:13717"/>
        <dbReference type="ChEBI" id="CHEBI:15378"/>
        <dbReference type="ChEBI" id="CHEBI:57783"/>
        <dbReference type="ChEBI" id="CHEBI:57792"/>
        <dbReference type="ChEBI" id="CHEBI:58262"/>
        <dbReference type="ChEBI" id="CHEBI:58349"/>
        <dbReference type="EC" id="1.1.1.267"/>
    </reaction>
    <physiologicalReaction direction="right-to-left" evidence="8">
        <dbReference type="Rhea" id="RHEA:13719"/>
    </physiologicalReaction>
</comment>
<dbReference type="Proteomes" id="UP001500212">
    <property type="component" value="Unassembled WGS sequence"/>
</dbReference>
<keyword evidence="7 9" id="KW-0414">Isoprene biosynthesis</keyword>
<feature type="domain" description="1-deoxy-D-xylulose 5-phosphate reductoisomerase N-terminal" evidence="10">
    <location>
        <begin position="14"/>
        <end position="152"/>
    </location>
</feature>
<comment type="pathway">
    <text evidence="1 9">Isoprenoid biosynthesis; isopentenyl diphosphate biosynthesis via DXP pathway; isopentenyl diphosphate from 1-deoxy-D-xylulose 5-phosphate: step 1/6.</text>
</comment>
<protein>
    <recommendedName>
        <fullName evidence="9">1-deoxy-D-xylulose 5-phosphate reductoisomerase</fullName>
        <shortName evidence="9">DXP reductoisomerase</shortName>
        <ecNumber evidence="9">1.1.1.267</ecNumber>
    </recommendedName>
    <alternativeName>
        <fullName evidence="9">1-deoxyxylulose-5-phosphate reductoisomerase</fullName>
    </alternativeName>
    <alternativeName>
        <fullName evidence="9">2-C-methyl-D-erythritol 4-phosphate synthase</fullName>
    </alternativeName>
</protein>
<organism evidence="13 14">
    <name type="scientific">Actinoallomurus liliacearum</name>
    <dbReference type="NCBI Taxonomy" id="1080073"/>
    <lineage>
        <taxon>Bacteria</taxon>
        <taxon>Bacillati</taxon>
        <taxon>Actinomycetota</taxon>
        <taxon>Actinomycetes</taxon>
        <taxon>Streptosporangiales</taxon>
        <taxon>Thermomonosporaceae</taxon>
        <taxon>Actinoallomurus</taxon>
    </lineage>
</organism>
<feature type="binding site" evidence="9">
    <location>
        <position position="217"/>
    </location>
    <ligand>
        <name>1-deoxy-D-xylulose 5-phosphate</name>
        <dbReference type="ChEBI" id="CHEBI:57792"/>
    </ligand>
</feature>
<feature type="binding site" evidence="9">
    <location>
        <position position="22"/>
    </location>
    <ligand>
        <name>NADPH</name>
        <dbReference type="ChEBI" id="CHEBI:57783"/>
    </ligand>
</feature>
<dbReference type="Pfam" id="PF13288">
    <property type="entry name" value="DXPR_C"/>
    <property type="match status" value="1"/>
</dbReference>
<keyword evidence="3 9" id="KW-0479">Metal-binding</keyword>
<feature type="binding site" evidence="9">
    <location>
        <position position="20"/>
    </location>
    <ligand>
        <name>NADPH</name>
        <dbReference type="ChEBI" id="CHEBI:57783"/>
    </ligand>
</feature>
<dbReference type="InterPro" id="IPR036169">
    <property type="entry name" value="DXPR_C_sf"/>
</dbReference>
<keyword evidence="14" id="KW-1185">Reference proteome</keyword>
<evidence type="ECO:0000259" key="11">
    <source>
        <dbReference type="Pfam" id="PF08436"/>
    </source>
</evidence>
<reference evidence="14" key="1">
    <citation type="journal article" date="2019" name="Int. J. Syst. Evol. Microbiol.">
        <title>The Global Catalogue of Microorganisms (GCM) 10K type strain sequencing project: providing services to taxonomists for standard genome sequencing and annotation.</title>
        <authorList>
            <consortium name="The Broad Institute Genomics Platform"/>
            <consortium name="The Broad Institute Genome Sequencing Center for Infectious Disease"/>
            <person name="Wu L."/>
            <person name="Ma J."/>
        </authorList>
    </citation>
    <scope>NUCLEOTIDE SEQUENCE [LARGE SCALE GENOMIC DNA]</scope>
    <source>
        <strain evidence="14">JCM 17938</strain>
    </source>
</reference>
<feature type="domain" description="DXP reductoisomerase C-terminal" evidence="12">
    <location>
        <begin position="280"/>
        <end position="405"/>
    </location>
</feature>
<keyword evidence="9" id="KW-0460">Magnesium</keyword>
<feature type="binding site" evidence="9">
    <location>
        <position position="146"/>
    </location>
    <ligand>
        <name>NADPH</name>
        <dbReference type="ChEBI" id="CHEBI:57783"/>
    </ligand>
</feature>
<comment type="caution">
    <text evidence="9">Lacks conserved residue(s) required for the propagation of feature annotation.</text>
</comment>
<keyword evidence="5 9" id="KW-0560">Oxidoreductase</keyword>
<feature type="binding site" evidence="9">
    <location>
        <position position="23"/>
    </location>
    <ligand>
        <name>NADPH</name>
        <dbReference type="ChEBI" id="CHEBI:57783"/>
    </ligand>
</feature>
<evidence type="ECO:0000259" key="12">
    <source>
        <dbReference type="Pfam" id="PF13288"/>
    </source>
</evidence>
<keyword evidence="4 9" id="KW-0521">NADP</keyword>
<dbReference type="NCBIfam" id="TIGR00243">
    <property type="entry name" value="Dxr"/>
    <property type="match status" value="1"/>
</dbReference>
<evidence type="ECO:0000313" key="14">
    <source>
        <dbReference type="Proteomes" id="UP001500212"/>
    </source>
</evidence>
<feature type="binding site" evidence="9">
    <location>
        <position position="235"/>
    </location>
    <ligand>
        <name>1-deoxy-D-xylulose 5-phosphate</name>
        <dbReference type="ChEBI" id="CHEBI:57792"/>
    </ligand>
</feature>
<feature type="binding site" evidence="9">
    <location>
        <position position="169"/>
    </location>
    <ligand>
        <name>1-deoxy-D-xylulose 5-phosphate</name>
        <dbReference type="ChEBI" id="CHEBI:57792"/>
    </ligand>
</feature>
<comment type="cofactor">
    <cofactor evidence="9">
        <name>Mg(2+)</name>
        <dbReference type="ChEBI" id="CHEBI:18420"/>
    </cofactor>
    <cofactor evidence="9">
        <name>Mn(2+)</name>
        <dbReference type="ChEBI" id="CHEBI:29035"/>
    </cofactor>
</comment>
<comment type="function">
    <text evidence="9">Catalyzes the NADPH-dependent rearrangement and reduction of 1-deoxy-D-xylulose-5-phosphate (DXP) to 2-C-methyl-D-erythritol 4-phosphate (MEP).</text>
</comment>
<evidence type="ECO:0000256" key="9">
    <source>
        <dbReference type="HAMAP-Rule" id="MF_00183"/>
    </source>
</evidence>
<dbReference type="SUPFAM" id="SSF51735">
    <property type="entry name" value="NAD(P)-binding Rossmann-fold domains"/>
    <property type="match status" value="1"/>
</dbReference>
<feature type="binding site" evidence="9">
    <location>
        <position position="230"/>
    </location>
    <ligand>
        <name>1-deoxy-D-xylulose 5-phosphate</name>
        <dbReference type="ChEBI" id="CHEBI:57792"/>
    </ligand>
</feature>
<dbReference type="Gene3D" id="1.10.1740.10">
    <property type="match status" value="1"/>
</dbReference>